<proteinExistence type="inferred from homology"/>
<dbReference type="EMBL" id="JAGXEW010000022">
    <property type="protein sequence ID" value="KAK1159324.1"/>
    <property type="molecule type" value="Genomic_DNA"/>
</dbReference>
<evidence type="ECO:0000313" key="3">
    <source>
        <dbReference type="Proteomes" id="UP001230051"/>
    </source>
</evidence>
<organism evidence="2 3">
    <name type="scientific">Acipenser oxyrinchus oxyrinchus</name>
    <dbReference type="NCBI Taxonomy" id="40147"/>
    <lineage>
        <taxon>Eukaryota</taxon>
        <taxon>Metazoa</taxon>
        <taxon>Chordata</taxon>
        <taxon>Craniata</taxon>
        <taxon>Vertebrata</taxon>
        <taxon>Euteleostomi</taxon>
        <taxon>Actinopterygii</taxon>
        <taxon>Chondrostei</taxon>
        <taxon>Acipenseriformes</taxon>
        <taxon>Acipenseridae</taxon>
        <taxon>Acipenser</taxon>
    </lineage>
</organism>
<sequence length="72" mass="7903">MVTLITEQLQKQSLDDPKCRAFNLSLSVPDHSSTGVCWNPFKPGRVISVALQYVCASYTHHNSNDVAGKQIG</sequence>
<dbReference type="Pfam" id="PF15242">
    <property type="entry name" value="FAM53"/>
    <property type="match status" value="1"/>
</dbReference>
<reference evidence="2" key="1">
    <citation type="submission" date="2022-02" db="EMBL/GenBank/DDBJ databases">
        <title>Atlantic sturgeon de novo genome assembly.</title>
        <authorList>
            <person name="Stock M."/>
            <person name="Klopp C."/>
            <person name="Guiguen Y."/>
            <person name="Cabau C."/>
            <person name="Parinello H."/>
            <person name="Santidrian Yebra-Pimentel E."/>
            <person name="Kuhl H."/>
            <person name="Dirks R.P."/>
            <person name="Guessner J."/>
            <person name="Wuertz S."/>
            <person name="Du K."/>
            <person name="Schartl M."/>
        </authorList>
    </citation>
    <scope>NUCLEOTIDE SEQUENCE</scope>
    <source>
        <strain evidence="2">STURGEONOMICS-FGT-2020</strain>
        <tissue evidence="2">Whole blood</tissue>
    </source>
</reference>
<comment type="similarity">
    <text evidence="1">Belongs to the FAM53 family.</text>
</comment>
<accession>A0AAD8CYQ3</accession>
<dbReference type="InterPro" id="IPR029356">
    <property type="entry name" value="FAM53"/>
</dbReference>
<evidence type="ECO:0000256" key="1">
    <source>
        <dbReference type="ARBA" id="ARBA00010984"/>
    </source>
</evidence>
<dbReference type="Proteomes" id="UP001230051">
    <property type="component" value="Unassembled WGS sequence"/>
</dbReference>
<name>A0AAD8CYQ3_ACIOX</name>
<comment type="caution">
    <text evidence="2">The sequence shown here is derived from an EMBL/GenBank/DDBJ whole genome shotgun (WGS) entry which is preliminary data.</text>
</comment>
<protein>
    <submittedName>
        <fullName evidence="2">Uncharacterized protein</fullName>
    </submittedName>
</protein>
<gene>
    <name evidence="2" type="ORF">AOXY_G21980</name>
</gene>
<dbReference type="AlphaFoldDB" id="A0AAD8CYQ3"/>
<evidence type="ECO:0000313" key="2">
    <source>
        <dbReference type="EMBL" id="KAK1159324.1"/>
    </source>
</evidence>
<keyword evidence="3" id="KW-1185">Reference proteome</keyword>